<gene>
    <name evidence="2" type="ORF">ACFOLH_06685</name>
</gene>
<dbReference type="RefSeq" id="WP_376983869.1">
    <property type="nucleotide sequence ID" value="NZ_JBHRWW010000003.1"/>
</dbReference>
<feature type="region of interest" description="Disordered" evidence="1">
    <location>
        <begin position="1"/>
        <end position="23"/>
    </location>
</feature>
<organism evidence="2 3">
    <name type="scientific">Aquipuribacter hungaricus</name>
    <dbReference type="NCBI Taxonomy" id="545624"/>
    <lineage>
        <taxon>Bacteria</taxon>
        <taxon>Bacillati</taxon>
        <taxon>Actinomycetota</taxon>
        <taxon>Actinomycetes</taxon>
        <taxon>Micrococcales</taxon>
        <taxon>Intrasporangiaceae</taxon>
        <taxon>Aquipuribacter</taxon>
    </lineage>
</organism>
<evidence type="ECO:0000256" key="1">
    <source>
        <dbReference type="SAM" id="MobiDB-lite"/>
    </source>
</evidence>
<evidence type="ECO:0000313" key="2">
    <source>
        <dbReference type="EMBL" id="MFC3688026.1"/>
    </source>
</evidence>
<name>A0ABV7WG37_9MICO</name>
<proteinExistence type="predicted"/>
<evidence type="ECO:0000313" key="3">
    <source>
        <dbReference type="Proteomes" id="UP001595685"/>
    </source>
</evidence>
<comment type="caution">
    <text evidence="2">The sequence shown here is derived from an EMBL/GenBank/DDBJ whole genome shotgun (WGS) entry which is preliminary data.</text>
</comment>
<dbReference type="EMBL" id="JBHRWW010000003">
    <property type="protein sequence ID" value="MFC3688026.1"/>
    <property type="molecule type" value="Genomic_DNA"/>
</dbReference>
<sequence length="220" mass="22773">MTVNPRRPASLSMAAANAVPGPDPAERLEAAHTSAQAVVQRLRDGSDPAAGERMVAAVDTDEGLDAAARLWAVASPVSLPGALWRLVALRAGVRRAPGQAAEEFDAGRSRLPVAEVVAGVAHPPGPDEVSAMVDSVLRGVGDGDLGVTFERAAAFARVCSVGRAVLADRGQVDITAPADPVADLDAELDAARLTRSASALVQTADDLEACARRWRHHSLD</sequence>
<dbReference type="Proteomes" id="UP001595685">
    <property type="component" value="Unassembled WGS sequence"/>
</dbReference>
<keyword evidence="3" id="KW-1185">Reference proteome</keyword>
<protein>
    <submittedName>
        <fullName evidence="2">Uncharacterized protein</fullName>
    </submittedName>
</protein>
<accession>A0ABV7WG37</accession>
<reference evidence="3" key="1">
    <citation type="journal article" date="2019" name="Int. J. Syst. Evol. Microbiol.">
        <title>The Global Catalogue of Microorganisms (GCM) 10K type strain sequencing project: providing services to taxonomists for standard genome sequencing and annotation.</title>
        <authorList>
            <consortium name="The Broad Institute Genomics Platform"/>
            <consortium name="The Broad Institute Genome Sequencing Center for Infectious Disease"/>
            <person name="Wu L."/>
            <person name="Ma J."/>
        </authorList>
    </citation>
    <scope>NUCLEOTIDE SEQUENCE [LARGE SCALE GENOMIC DNA]</scope>
    <source>
        <strain evidence="3">NCAIM B.02333</strain>
    </source>
</reference>